<proteinExistence type="predicted"/>
<dbReference type="EMBL" id="CP077717">
    <property type="protein sequence ID" value="QXJ28542.1"/>
    <property type="molecule type" value="Genomic_DNA"/>
</dbReference>
<accession>A0A8F5BNI3</accession>
<name>A0A8F5BNI3_SACSH</name>
<gene>
    <name evidence="1" type="ORF">J5U23_01411</name>
</gene>
<evidence type="ECO:0000313" key="1">
    <source>
        <dbReference type="EMBL" id="QXJ28542.1"/>
    </source>
</evidence>
<evidence type="ECO:0000313" key="2">
    <source>
        <dbReference type="Proteomes" id="UP000694018"/>
    </source>
</evidence>
<sequence>MRLLHLKELKNIGKLNNFLDNTYSAILQYLEGRRILSLKIVRIFNKGEQEIF</sequence>
<dbReference type="AlphaFoldDB" id="A0A8F5BNI3"/>
<dbReference type="KEGG" id="sshi:J5U23_01411"/>
<dbReference type="Proteomes" id="UP000694018">
    <property type="component" value="Chromosome"/>
</dbReference>
<organism evidence="1 2">
    <name type="scientific">Saccharolobus shibatae (strain ATCC 51178 / DSM 5389 / JCM 8931 / NBRC 15437 / B12)</name>
    <name type="common">Sulfolobus shibatae</name>
    <dbReference type="NCBI Taxonomy" id="523848"/>
    <lineage>
        <taxon>Archaea</taxon>
        <taxon>Thermoproteota</taxon>
        <taxon>Thermoprotei</taxon>
        <taxon>Sulfolobales</taxon>
        <taxon>Sulfolobaceae</taxon>
        <taxon>Saccharolobus</taxon>
    </lineage>
</organism>
<reference evidence="1" key="1">
    <citation type="journal article" date="2021" name="Environ. Microbiol.">
        <title>New insights into the diversity and evolution of the archaeal mobilome from three complete genomes of Saccharolobus shibatae.</title>
        <authorList>
            <person name="Medvedeva S."/>
            <person name="Brandt D."/>
            <person name="Cvirkaite-Krupovic V."/>
            <person name="Liu Y."/>
            <person name="Severinov K."/>
            <person name="Ishino S."/>
            <person name="Ishino Y."/>
            <person name="Prangishvili D."/>
            <person name="Kalinowski J."/>
            <person name="Krupovic M."/>
        </authorList>
    </citation>
    <scope>NUCLEOTIDE SEQUENCE</scope>
    <source>
        <strain evidence="1">B12</strain>
    </source>
</reference>
<protein>
    <submittedName>
        <fullName evidence="1">Uncharacterized protein</fullName>
    </submittedName>
</protein>